<dbReference type="RefSeq" id="WP_202088292.1">
    <property type="nucleotide sequence ID" value="NZ_JAERTZ010000032.1"/>
</dbReference>
<evidence type="ECO:0000256" key="1">
    <source>
        <dbReference type="SAM" id="MobiDB-lite"/>
    </source>
</evidence>
<keyword evidence="2" id="KW-1133">Transmembrane helix</keyword>
<keyword evidence="2" id="KW-0472">Membrane</keyword>
<accession>A0ABS1QWF5</accession>
<proteinExistence type="predicted"/>
<evidence type="ECO:0000256" key="2">
    <source>
        <dbReference type="SAM" id="Phobius"/>
    </source>
</evidence>
<reference evidence="4" key="1">
    <citation type="submission" date="2021-01" db="EMBL/GenBank/DDBJ databases">
        <title>Genome public.</title>
        <authorList>
            <person name="Liu C."/>
            <person name="Sun Q."/>
        </authorList>
    </citation>
    <scope>NUCLEOTIDE SEQUENCE [LARGE SCALE GENOMIC DNA]</scope>
    <source>
        <strain evidence="4">CGMCC 1.18722</strain>
    </source>
</reference>
<name>A0ABS1QWF5_9GAMM</name>
<dbReference type="PANTHER" id="PTHR30438">
    <property type="entry name" value="36 KDA ANTIGEN-RELATED"/>
    <property type="match status" value="1"/>
</dbReference>
<sequence>MNKAKIALLVVVAGLAIWLVWHFYRAYQPAPLRIQGQLEAQQYQVSSKIGGRIDKVLVRKGDRLERGEPVFTLASPELEARLMQAEAGRDAARAQADEAERGARRQQVQAARDQWQQARAAEQLYHKTYQRIQNLYQEGVVSLQQRDEAHTQWQSARLTASAAYQQFEMAEEGAREEQIRAARSQLARADGAVAEVSAYAEETRVLSPHRGEVTKVLLQAGELAPQGFPVVMLTDMDDAWALFHLREDLLHRLPMGQEIQVYIPALDERYPFVVSHIGVMGDFATWRATDAGKGFDLRSFELEARPKAPIAGLRAGMSLVVEL</sequence>
<organism evidence="3 4">
    <name type="scientific">Zobellella iuensis</name>
    <dbReference type="NCBI Taxonomy" id="2803811"/>
    <lineage>
        <taxon>Bacteria</taxon>
        <taxon>Pseudomonadati</taxon>
        <taxon>Pseudomonadota</taxon>
        <taxon>Gammaproteobacteria</taxon>
        <taxon>Aeromonadales</taxon>
        <taxon>Aeromonadaceae</taxon>
        <taxon>Zobellella</taxon>
    </lineage>
</organism>
<dbReference type="PANTHER" id="PTHR30438:SF1">
    <property type="entry name" value="36 KDA ANTIGEN"/>
    <property type="match status" value="1"/>
</dbReference>
<feature type="transmembrane region" description="Helical" evidence="2">
    <location>
        <begin position="6"/>
        <end position="24"/>
    </location>
</feature>
<dbReference type="Gene3D" id="2.40.30.170">
    <property type="match status" value="1"/>
</dbReference>
<dbReference type="Proteomes" id="UP000638570">
    <property type="component" value="Unassembled WGS sequence"/>
</dbReference>
<comment type="caution">
    <text evidence="3">The sequence shown here is derived from an EMBL/GenBank/DDBJ whole genome shotgun (WGS) entry which is preliminary data.</text>
</comment>
<evidence type="ECO:0000313" key="4">
    <source>
        <dbReference type="Proteomes" id="UP000638570"/>
    </source>
</evidence>
<keyword evidence="4" id="KW-1185">Reference proteome</keyword>
<dbReference type="EMBL" id="JAERTZ010000032">
    <property type="protein sequence ID" value="MBL1379198.1"/>
    <property type="molecule type" value="Genomic_DNA"/>
</dbReference>
<evidence type="ECO:0000313" key="3">
    <source>
        <dbReference type="EMBL" id="MBL1379198.1"/>
    </source>
</evidence>
<dbReference type="SUPFAM" id="SSF111369">
    <property type="entry name" value="HlyD-like secretion proteins"/>
    <property type="match status" value="2"/>
</dbReference>
<feature type="region of interest" description="Disordered" evidence="1">
    <location>
        <begin position="89"/>
        <end position="110"/>
    </location>
</feature>
<gene>
    <name evidence="3" type="ORF">JKV55_18005</name>
</gene>
<dbReference type="Gene3D" id="1.10.287.470">
    <property type="entry name" value="Helix hairpin bin"/>
    <property type="match status" value="2"/>
</dbReference>
<protein>
    <submittedName>
        <fullName evidence="3">HlyD family efflux transporter periplasmic adaptor subunit</fullName>
    </submittedName>
</protein>
<keyword evidence="2" id="KW-0812">Transmembrane</keyword>
<feature type="compositionally biased region" description="Basic and acidic residues" evidence="1">
    <location>
        <begin position="89"/>
        <end position="103"/>
    </location>
</feature>
<dbReference type="Gene3D" id="2.40.50.100">
    <property type="match status" value="2"/>
</dbReference>